<proteinExistence type="predicted"/>
<dbReference type="EMBL" id="SDHZ01000001">
    <property type="protein sequence ID" value="RXK87135.1"/>
    <property type="molecule type" value="Genomic_DNA"/>
</dbReference>
<organism evidence="2 3">
    <name type="scientific">Filimonas effusa</name>
    <dbReference type="NCBI Taxonomy" id="2508721"/>
    <lineage>
        <taxon>Bacteria</taxon>
        <taxon>Pseudomonadati</taxon>
        <taxon>Bacteroidota</taxon>
        <taxon>Chitinophagia</taxon>
        <taxon>Chitinophagales</taxon>
        <taxon>Chitinophagaceae</taxon>
        <taxon>Filimonas</taxon>
    </lineage>
</organism>
<accession>A0A4Q1DE11</accession>
<name>A0A4Q1DE11_9BACT</name>
<keyword evidence="3" id="KW-1185">Reference proteome</keyword>
<evidence type="ECO:0008006" key="4">
    <source>
        <dbReference type="Google" id="ProtNLM"/>
    </source>
</evidence>
<evidence type="ECO:0000256" key="1">
    <source>
        <dbReference type="SAM" id="SignalP"/>
    </source>
</evidence>
<comment type="caution">
    <text evidence="2">The sequence shown here is derived from an EMBL/GenBank/DDBJ whole genome shotgun (WGS) entry which is preliminary data.</text>
</comment>
<evidence type="ECO:0000313" key="3">
    <source>
        <dbReference type="Proteomes" id="UP000290545"/>
    </source>
</evidence>
<feature type="signal peptide" evidence="1">
    <location>
        <begin position="1"/>
        <end position="21"/>
    </location>
</feature>
<gene>
    <name evidence="2" type="ORF">ESB13_10255</name>
</gene>
<keyword evidence="1" id="KW-0732">Signal</keyword>
<dbReference type="OrthoDB" id="976903at2"/>
<reference evidence="2 3" key="1">
    <citation type="submission" date="2019-01" db="EMBL/GenBank/DDBJ databases">
        <title>Filimonas sp. strain TTM-71.</title>
        <authorList>
            <person name="Chen W.-M."/>
        </authorList>
    </citation>
    <scope>NUCLEOTIDE SEQUENCE [LARGE SCALE GENOMIC DNA]</scope>
    <source>
        <strain evidence="2 3">TTM-71</strain>
    </source>
</reference>
<sequence length="484" mass="53636">MKKRHCFSSLPMLLCCLVVNAQQNRFTDSILDNRILKIPAYELPVIGSEHLLLQMPYAQSSFSDTTGIAVLQQSQVLSVDLLFSDYPSASDLKPLNRSRLQALCQLVPGIEQQPGISWSIIRQTNGIDKPSAEKLIHGFVINYRRNYTPADAEKEMEIIEAAVPGPPATPPPAEPPQKLNHWAIIHRTDSYTKRFYNNQPVKDISNSREKLATWFRPGDSIVVISVREAYAQELLPRGSHYAKENKDSVYLLIPGKRKETRPDPPTLAEAAIPLFPPDSTIHKSLNPYTVTNALIVMDVTGSMAPYIAQMLQWIDARPPSNTISYLVCFNDGDNKADDQKKPGKTGGIYGEKFQGTQHAKALVKKAMQAGNGGGDIQENACEALLSGLHNAPSCKDVLLIADSWAPIRDTVLISNISKPVHVIVCGKRLGVHPDYITLALKTGGTLHFPDAPLVNLQPLLEGKDLMIHQRTYYYANGRVHLRVK</sequence>
<dbReference type="AlphaFoldDB" id="A0A4Q1DE11"/>
<dbReference type="Proteomes" id="UP000290545">
    <property type="component" value="Unassembled WGS sequence"/>
</dbReference>
<protein>
    <recommendedName>
        <fullName evidence="4">VWA domain-containing protein</fullName>
    </recommendedName>
</protein>
<feature type="chain" id="PRO_5020918440" description="VWA domain-containing protein" evidence="1">
    <location>
        <begin position="22"/>
        <end position="484"/>
    </location>
</feature>
<evidence type="ECO:0000313" key="2">
    <source>
        <dbReference type="EMBL" id="RXK87135.1"/>
    </source>
</evidence>
<dbReference type="RefSeq" id="WP_129002885.1">
    <property type="nucleotide sequence ID" value="NZ_SDHZ01000001.1"/>
</dbReference>